<dbReference type="Proteomes" id="UP000594261">
    <property type="component" value="Chromosome 3"/>
</dbReference>
<dbReference type="EnsemblPlants" id="QL03p057708:mrna">
    <property type="protein sequence ID" value="QL03p057708:mrna:CDS:1"/>
    <property type="gene ID" value="QL03p057708"/>
</dbReference>
<accession>A0A7N2LA06</accession>
<protein>
    <submittedName>
        <fullName evidence="1">Uncharacterized protein</fullName>
    </submittedName>
</protein>
<proteinExistence type="predicted"/>
<reference evidence="1" key="2">
    <citation type="submission" date="2021-01" db="UniProtKB">
        <authorList>
            <consortium name="EnsemblPlants"/>
        </authorList>
    </citation>
    <scope>IDENTIFICATION</scope>
</reference>
<dbReference type="EMBL" id="LRBV02000003">
    <property type="status" value="NOT_ANNOTATED_CDS"/>
    <property type="molecule type" value="Genomic_DNA"/>
</dbReference>
<reference evidence="1 2" key="1">
    <citation type="journal article" date="2016" name="G3 (Bethesda)">
        <title>First Draft Assembly and Annotation of the Genome of a California Endemic Oak Quercus lobata Nee (Fagaceae).</title>
        <authorList>
            <person name="Sork V.L."/>
            <person name="Fitz-Gibbon S.T."/>
            <person name="Puiu D."/>
            <person name="Crepeau M."/>
            <person name="Gugger P.F."/>
            <person name="Sherman R."/>
            <person name="Stevens K."/>
            <person name="Langley C.H."/>
            <person name="Pellegrini M."/>
            <person name="Salzberg S.L."/>
        </authorList>
    </citation>
    <scope>NUCLEOTIDE SEQUENCE [LARGE SCALE GENOMIC DNA]</scope>
    <source>
        <strain evidence="1 2">cv. SW786</strain>
    </source>
</reference>
<evidence type="ECO:0000313" key="2">
    <source>
        <dbReference type="Proteomes" id="UP000594261"/>
    </source>
</evidence>
<dbReference type="OMA" id="SWHAQNM"/>
<name>A0A7N2LA06_QUELO</name>
<sequence length="184" mass="21282">MRRSYGYQQQSYAMQEEVQQQSYAMNQQEAWKSQNQYQNQYSVMEIMPSACIDSQLLRRQNNFNGKKGLHQNGWMGQEGLQNGWHGQDMSQNGWHETSAYSSHVSGGNRLPRGNGFKAASQFSQGVMLNNEMEEDFEYEAFNQVQVPSTVRVQEMRYERSSWGDNGHPRSRNMVMLNGNGCWNA</sequence>
<dbReference type="AlphaFoldDB" id="A0A7N2LA06"/>
<dbReference type="Gramene" id="QL03p057708:mrna">
    <property type="protein sequence ID" value="QL03p057708:mrna:CDS:1"/>
    <property type="gene ID" value="QL03p057708"/>
</dbReference>
<evidence type="ECO:0000313" key="1">
    <source>
        <dbReference type="EnsemblPlants" id="QL03p057708:mrna:CDS:1"/>
    </source>
</evidence>
<organism evidence="1 2">
    <name type="scientific">Quercus lobata</name>
    <name type="common">Valley oak</name>
    <dbReference type="NCBI Taxonomy" id="97700"/>
    <lineage>
        <taxon>Eukaryota</taxon>
        <taxon>Viridiplantae</taxon>
        <taxon>Streptophyta</taxon>
        <taxon>Embryophyta</taxon>
        <taxon>Tracheophyta</taxon>
        <taxon>Spermatophyta</taxon>
        <taxon>Magnoliopsida</taxon>
        <taxon>eudicotyledons</taxon>
        <taxon>Gunneridae</taxon>
        <taxon>Pentapetalae</taxon>
        <taxon>rosids</taxon>
        <taxon>fabids</taxon>
        <taxon>Fagales</taxon>
        <taxon>Fagaceae</taxon>
        <taxon>Quercus</taxon>
    </lineage>
</organism>
<dbReference type="InParanoid" id="A0A7N2LA06"/>
<keyword evidence="2" id="KW-1185">Reference proteome</keyword>